<name>A0A0R3UPI3_MESCO</name>
<dbReference type="GO" id="GO:0036503">
    <property type="term" value="P:ERAD pathway"/>
    <property type="evidence" value="ECO:0007669"/>
    <property type="project" value="TreeGrafter"/>
</dbReference>
<dbReference type="Pfam" id="PF00262">
    <property type="entry name" value="Calreticulin"/>
    <property type="match status" value="2"/>
</dbReference>
<comment type="similarity">
    <text evidence="2 12 15">Belongs to the calreticulin family.</text>
</comment>
<feature type="region of interest" description="Disordered" evidence="16">
    <location>
        <begin position="358"/>
        <end position="424"/>
    </location>
</feature>
<evidence type="ECO:0000256" key="4">
    <source>
        <dbReference type="ARBA" id="ARBA00022723"/>
    </source>
</evidence>
<feature type="compositionally biased region" description="Acidic residues" evidence="16">
    <location>
        <begin position="371"/>
        <end position="399"/>
    </location>
</feature>
<dbReference type="PROSITE" id="PS00803">
    <property type="entry name" value="CALRETICULIN_1"/>
    <property type="match status" value="1"/>
</dbReference>
<evidence type="ECO:0000313" key="18">
    <source>
        <dbReference type="Proteomes" id="UP000267029"/>
    </source>
</evidence>
<dbReference type="PRINTS" id="PR00626">
    <property type="entry name" value="CALRETICULIN"/>
</dbReference>
<evidence type="ECO:0000256" key="10">
    <source>
        <dbReference type="ARBA" id="ARBA00022837"/>
    </source>
</evidence>
<dbReference type="InterPro" id="IPR001580">
    <property type="entry name" value="Calret/calnex"/>
</dbReference>
<dbReference type="EMBL" id="UXSR01005830">
    <property type="protein sequence ID" value="VDD83758.1"/>
    <property type="molecule type" value="Genomic_DNA"/>
</dbReference>
<dbReference type="SUPFAM" id="SSF49899">
    <property type="entry name" value="Concanavalin A-like lectins/glucanases"/>
    <property type="match status" value="1"/>
</dbReference>
<evidence type="ECO:0000256" key="8">
    <source>
        <dbReference type="ARBA" id="ARBA00022824"/>
    </source>
</evidence>
<protein>
    <recommendedName>
        <fullName evidence="3 12">Calreticulin</fullName>
    </recommendedName>
</protein>
<keyword evidence="4" id="KW-0479">Metal-binding</keyword>
<keyword evidence="6" id="KW-0430">Lectin</keyword>
<dbReference type="GO" id="GO:0030246">
    <property type="term" value="F:carbohydrate binding"/>
    <property type="evidence" value="ECO:0007669"/>
    <property type="project" value="UniProtKB-KW"/>
</dbReference>
<evidence type="ECO:0000256" key="2">
    <source>
        <dbReference type="ARBA" id="ARBA00010983"/>
    </source>
</evidence>
<dbReference type="PANTHER" id="PTHR11073">
    <property type="entry name" value="CALRETICULIN AND CALNEXIN"/>
    <property type="match status" value="1"/>
</dbReference>
<dbReference type="FunFam" id="2.10.250.10:FF:000002">
    <property type="entry name" value="Calreticulin"/>
    <property type="match status" value="1"/>
</dbReference>
<feature type="region of interest" description="Disordered" evidence="16">
    <location>
        <begin position="221"/>
        <end position="272"/>
    </location>
</feature>
<keyword evidence="7" id="KW-0677">Repeat</keyword>
<proteinExistence type="inferred from homology"/>
<dbReference type="WBParaSite" id="MCU_009832-RA">
    <property type="protein sequence ID" value="MCU_009832-RA"/>
    <property type="gene ID" value="MCU_009832"/>
</dbReference>
<evidence type="ECO:0000313" key="17">
    <source>
        <dbReference type="EMBL" id="VDD83758.1"/>
    </source>
</evidence>
<keyword evidence="9" id="KW-0862">Zinc</keyword>
<evidence type="ECO:0000256" key="9">
    <source>
        <dbReference type="ARBA" id="ARBA00022833"/>
    </source>
</evidence>
<dbReference type="PANTHER" id="PTHR11073:SF2">
    <property type="entry name" value="CALRETICULIN"/>
    <property type="match status" value="1"/>
</dbReference>
<reference evidence="17 18" key="1">
    <citation type="submission" date="2018-10" db="EMBL/GenBank/DDBJ databases">
        <authorList>
            <consortium name="Pathogen Informatics"/>
        </authorList>
    </citation>
    <scope>NUCLEOTIDE SEQUENCE [LARGE SCALE GENOMIC DNA]</scope>
</reference>
<evidence type="ECO:0000256" key="16">
    <source>
        <dbReference type="SAM" id="MobiDB-lite"/>
    </source>
</evidence>
<gene>
    <name evidence="17" type="ORF">MCOS_LOCUS9761</name>
</gene>
<keyword evidence="8 12" id="KW-0256">Endoplasmic reticulum</keyword>
<evidence type="ECO:0000256" key="7">
    <source>
        <dbReference type="ARBA" id="ARBA00022737"/>
    </source>
</evidence>
<dbReference type="GO" id="GO:0005509">
    <property type="term" value="F:calcium ion binding"/>
    <property type="evidence" value="ECO:0007669"/>
    <property type="project" value="InterPro"/>
</dbReference>
<feature type="signal peptide" evidence="15">
    <location>
        <begin position="1"/>
        <end position="18"/>
    </location>
</feature>
<dbReference type="InterPro" id="IPR009169">
    <property type="entry name" value="Calreticulin"/>
</dbReference>
<evidence type="ECO:0000256" key="11">
    <source>
        <dbReference type="ARBA" id="ARBA00023186"/>
    </source>
</evidence>
<dbReference type="STRING" id="53468.A0A0R3UPI3"/>
<sequence length="424" mass="48727">MSVPVFVLTLLFVFTSNAKVYFEDRFTEGNINKWEKSKYEESTLGVCEFAKPKDIFDEKEDGGIKTTQDARFYRYSAPLSTPFSNKDKTICVQFTVKHEQDIDCGGGYIKLLGDDFKPADFHGESAYEIMFGPDICGYDKKMVHVIFSYKGKNHLVKKDIPCKSDTLTHLYTLIVRPDNTFEVLVDQKSVENGSLVADFEMIPPKTIDDPEAKKPEDWVDEAEIPDPDDKKPDDWDQPQTIVDKDAKQPEDWNEETDGEWTPPMIDNPDFKGEWHPKMIPNPAYKGEWKPPQIPNPDFFEDPMLYARSFAHIGLDLWQVKSGTIFDNFIISDDVSECQAHGEYWRKRFDFEEELEKKKLEEKQKTPASDEIPSDEADDDEAESEDSDEKDADEFPEKDESESSAKEEDEISAKEEGESSSKDEL</sequence>
<keyword evidence="14" id="KW-1015">Disulfide bond</keyword>
<dbReference type="InterPro" id="IPR013320">
    <property type="entry name" value="ConA-like_dom_sf"/>
</dbReference>
<dbReference type="GO" id="GO:0005789">
    <property type="term" value="C:endoplasmic reticulum membrane"/>
    <property type="evidence" value="ECO:0007669"/>
    <property type="project" value="TreeGrafter"/>
</dbReference>
<evidence type="ECO:0000256" key="3">
    <source>
        <dbReference type="ARBA" id="ARBA00015837"/>
    </source>
</evidence>
<evidence type="ECO:0000256" key="5">
    <source>
        <dbReference type="ARBA" id="ARBA00022729"/>
    </source>
</evidence>
<dbReference type="Gene3D" id="2.10.250.10">
    <property type="entry name" value="Calreticulin/calnexin, P domain"/>
    <property type="match status" value="1"/>
</dbReference>
<evidence type="ECO:0000256" key="13">
    <source>
        <dbReference type="PIRSR" id="PIRSR002356-1"/>
    </source>
</evidence>
<dbReference type="InterPro" id="IPR009033">
    <property type="entry name" value="Calreticulin/calnexin_P_dom_sf"/>
</dbReference>
<organism evidence="17 18">
    <name type="scientific">Mesocestoides corti</name>
    <name type="common">Flatworm</name>
    <dbReference type="NCBI Taxonomy" id="53468"/>
    <lineage>
        <taxon>Eukaryota</taxon>
        <taxon>Metazoa</taxon>
        <taxon>Spiralia</taxon>
        <taxon>Lophotrochozoa</taxon>
        <taxon>Platyhelminthes</taxon>
        <taxon>Cestoda</taxon>
        <taxon>Eucestoda</taxon>
        <taxon>Cyclophyllidea</taxon>
        <taxon>Mesocestoididae</taxon>
        <taxon>Mesocestoides</taxon>
    </lineage>
</organism>
<dbReference type="InterPro" id="IPR018124">
    <property type="entry name" value="Calret/calnex_CS"/>
</dbReference>
<keyword evidence="10" id="KW-0106">Calcium</keyword>
<evidence type="ECO:0000256" key="12">
    <source>
        <dbReference type="PIRNR" id="PIRNR002356"/>
    </source>
</evidence>
<dbReference type="PIRSF" id="PIRSF002356">
    <property type="entry name" value="Calreticulin"/>
    <property type="match status" value="1"/>
</dbReference>
<evidence type="ECO:0000256" key="15">
    <source>
        <dbReference type="RuleBase" id="RU362126"/>
    </source>
</evidence>
<evidence type="ECO:0000256" key="6">
    <source>
        <dbReference type="ARBA" id="ARBA00022734"/>
    </source>
</evidence>
<feature type="disulfide bond" evidence="14">
    <location>
        <begin position="104"/>
        <end position="136"/>
    </location>
</feature>
<feature type="binding site" evidence="13">
    <location>
        <position position="110"/>
    </location>
    <ligand>
        <name>an alpha-D-glucoside</name>
        <dbReference type="ChEBI" id="CHEBI:22390"/>
    </ligand>
</feature>
<dbReference type="AlphaFoldDB" id="A0A0R3UPI3"/>
<dbReference type="GO" id="GO:0005788">
    <property type="term" value="C:endoplasmic reticulum lumen"/>
    <property type="evidence" value="ECO:0007669"/>
    <property type="project" value="UniProtKB-SubCell"/>
</dbReference>
<feature type="binding site" evidence="13">
    <location>
        <position position="108"/>
    </location>
    <ligand>
        <name>an alpha-D-glucoside</name>
        <dbReference type="ChEBI" id="CHEBI:22390"/>
    </ligand>
</feature>
<dbReference type="SUPFAM" id="SSF63887">
    <property type="entry name" value="P-domain of calnexin/calreticulin"/>
    <property type="match status" value="1"/>
</dbReference>
<comment type="subcellular location">
    <subcellularLocation>
        <location evidence="1 12">Endoplasmic reticulum lumen</location>
    </subcellularLocation>
</comment>
<dbReference type="GO" id="GO:0006457">
    <property type="term" value="P:protein folding"/>
    <property type="evidence" value="ECO:0007669"/>
    <property type="project" value="InterPro"/>
</dbReference>
<keyword evidence="11 12" id="KW-0143">Chaperone</keyword>
<keyword evidence="18" id="KW-1185">Reference proteome</keyword>
<evidence type="ECO:0000256" key="14">
    <source>
        <dbReference type="PIRSR" id="PIRSR002356-3"/>
    </source>
</evidence>
<evidence type="ECO:0000256" key="1">
    <source>
        <dbReference type="ARBA" id="ARBA00004319"/>
    </source>
</evidence>
<dbReference type="PROSITE" id="PS00804">
    <property type="entry name" value="CALRETICULIN_2"/>
    <property type="match status" value="1"/>
</dbReference>
<dbReference type="OrthoDB" id="1938156at2759"/>
<feature type="binding site" evidence="13">
    <location>
        <position position="315"/>
    </location>
    <ligand>
        <name>an alpha-D-glucoside</name>
        <dbReference type="ChEBI" id="CHEBI:22390"/>
    </ligand>
</feature>
<reference evidence="19" key="2">
    <citation type="submission" date="2019-11" db="UniProtKB">
        <authorList>
            <consortium name="WormBaseParasite"/>
        </authorList>
    </citation>
    <scope>IDENTIFICATION</scope>
</reference>
<feature type="binding site" evidence="13">
    <location>
        <position position="134"/>
    </location>
    <ligand>
        <name>an alpha-D-glucoside</name>
        <dbReference type="ChEBI" id="CHEBI:22390"/>
    </ligand>
</feature>
<dbReference type="Proteomes" id="UP000267029">
    <property type="component" value="Unassembled WGS sequence"/>
</dbReference>
<evidence type="ECO:0000313" key="19">
    <source>
        <dbReference type="WBParaSite" id="MCU_009832-RA"/>
    </source>
</evidence>
<feature type="binding site" evidence="13">
    <location>
        <position position="127"/>
    </location>
    <ligand>
        <name>an alpha-D-glucoside</name>
        <dbReference type="ChEBI" id="CHEBI:22390"/>
    </ligand>
</feature>
<dbReference type="Gene3D" id="2.60.120.200">
    <property type="match status" value="1"/>
</dbReference>
<dbReference type="GO" id="GO:0051082">
    <property type="term" value="F:unfolded protein binding"/>
    <property type="evidence" value="ECO:0007669"/>
    <property type="project" value="InterPro"/>
</dbReference>
<keyword evidence="5 15" id="KW-0732">Signal</keyword>
<feature type="compositionally biased region" description="Basic and acidic residues" evidence="16">
    <location>
        <begin position="400"/>
        <end position="424"/>
    </location>
</feature>
<accession>A0A0R3UPI3</accession>
<feature type="chain" id="PRO_5043073545" description="Calreticulin" evidence="15">
    <location>
        <begin position="19"/>
        <end position="424"/>
    </location>
</feature>